<proteinExistence type="predicted"/>
<reference evidence="1" key="1">
    <citation type="submission" date="2014-05" db="EMBL/GenBank/DDBJ databases">
        <authorList>
            <person name="Chronopoulou M."/>
        </authorList>
    </citation>
    <scope>NUCLEOTIDE SEQUENCE</scope>
    <source>
        <tissue evidence="1">Whole organism</tissue>
    </source>
</reference>
<sequence length="15" mass="1706">MINFPITSKSQNPKT</sequence>
<evidence type="ECO:0000313" key="1">
    <source>
        <dbReference type="EMBL" id="CDW49071.1"/>
    </source>
</evidence>
<dbReference type="EMBL" id="HACA01031710">
    <property type="protein sequence ID" value="CDW49071.1"/>
    <property type="molecule type" value="Transcribed_RNA"/>
</dbReference>
<name>A0A0K2VGJ3_LEPSM</name>
<protein>
    <submittedName>
        <fullName evidence="1">Uncharacterized protein</fullName>
    </submittedName>
</protein>
<organism evidence="1">
    <name type="scientific">Lepeophtheirus salmonis</name>
    <name type="common">Salmon louse</name>
    <name type="synonym">Caligus salmonis</name>
    <dbReference type="NCBI Taxonomy" id="72036"/>
    <lineage>
        <taxon>Eukaryota</taxon>
        <taxon>Metazoa</taxon>
        <taxon>Ecdysozoa</taxon>
        <taxon>Arthropoda</taxon>
        <taxon>Crustacea</taxon>
        <taxon>Multicrustacea</taxon>
        <taxon>Hexanauplia</taxon>
        <taxon>Copepoda</taxon>
        <taxon>Siphonostomatoida</taxon>
        <taxon>Caligidae</taxon>
        <taxon>Lepeophtheirus</taxon>
    </lineage>
</organism>
<accession>A0A0K2VGJ3</accession>